<dbReference type="AlphaFoldDB" id="A0A1Q9D4D4"/>
<dbReference type="EMBL" id="LSRX01000733">
    <property type="protein sequence ID" value="OLP89986.1"/>
    <property type="molecule type" value="Genomic_DNA"/>
</dbReference>
<name>A0A1Q9D4D4_SYMMI</name>
<feature type="region of interest" description="Disordered" evidence="1">
    <location>
        <begin position="329"/>
        <end position="350"/>
    </location>
</feature>
<evidence type="ECO:0000256" key="1">
    <source>
        <dbReference type="SAM" id="MobiDB-lite"/>
    </source>
</evidence>
<keyword evidence="3" id="KW-1185">Reference proteome</keyword>
<dbReference type="OrthoDB" id="421505at2759"/>
<dbReference type="Proteomes" id="UP000186817">
    <property type="component" value="Unassembled WGS sequence"/>
</dbReference>
<gene>
    <name evidence="2" type="ORF">AK812_SmicGene28487</name>
</gene>
<sequence length="350" mass="38055">MPCFGCTGWLSKPPLLQQQPAAEAPQVRGANIIAVTTTSPSFQMPLEWHPATALRLRRMAEECLGQSATITGYSTPSTADVGGASLRLRVSDPKPPMAGQGSLALAVRRVETEPWLPAIGGVPGHHKDRNGDARHGLMEIMVIARPTVRGKVTFLPKAADCRLRSETSATGVKAVDEQVEVTALSRLGDFHIDDGSGPWLRDRILITASEAEDLAMTAEAKAADGGIEQLLSGTGLRPDRRVEPPPSDEWDLARAGTLHRDVGSSKPSEFSAVACADVPPPPDPYESSRRQRRRMLEKLASSVLTIQEHVGRVFRVLLDMDLVLTRQMKSRPNQVKHRSEATQRLKAPEQ</sequence>
<dbReference type="OMA" id="LEVMIMA"/>
<evidence type="ECO:0000313" key="3">
    <source>
        <dbReference type="Proteomes" id="UP000186817"/>
    </source>
</evidence>
<protein>
    <submittedName>
        <fullName evidence="2">Uncharacterized protein</fullName>
    </submittedName>
</protein>
<comment type="caution">
    <text evidence="2">The sequence shown here is derived from an EMBL/GenBank/DDBJ whole genome shotgun (WGS) entry which is preliminary data.</text>
</comment>
<feature type="compositionally biased region" description="Basic and acidic residues" evidence="1">
    <location>
        <begin position="337"/>
        <end position="350"/>
    </location>
</feature>
<accession>A0A1Q9D4D4</accession>
<proteinExistence type="predicted"/>
<reference evidence="2 3" key="1">
    <citation type="submission" date="2016-02" db="EMBL/GenBank/DDBJ databases">
        <title>Genome analysis of coral dinoflagellate symbionts highlights evolutionary adaptations to a symbiotic lifestyle.</title>
        <authorList>
            <person name="Aranda M."/>
            <person name="Li Y."/>
            <person name="Liew Y.J."/>
            <person name="Baumgarten S."/>
            <person name="Simakov O."/>
            <person name="Wilson M."/>
            <person name="Piel J."/>
            <person name="Ashoor H."/>
            <person name="Bougouffa S."/>
            <person name="Bajic V.B."/>
            <person name="Ryu T."/>
            <person name="Ravasi T."/>
            <person name="Bayer T."/>
            <person name="Micklem G."/>
            <person name="Kim H."/>
            <person name="Bhak J."/>
            <person name="Lajeunesse T.C."/>
            <person name="Voolstra C.R."/>
        </authorList>
    </citation>
    <scope>NUCLEOTIDE SEQUENCE [LARGE SCALE GENOMIC DNA]</scope>
    <source>
        <strain evidence="2 3">CCMP2467</strain>
    </source>
</reference>
<evidence type="ECO:0000313" key="2">
    <source>
        <dbReference type="EMBL" id="OLP89986.1"/>
    </source>
</evidence>
<organism evidence="2 3">
    <name type="scientific">Symbiodinium microadriaticum</name>
    <name type="common">Dinoflagellate</name>
    <name type="synonym">Zooxanthella microadriatica</name>
    <dbReference type="NCBI Taxonomy" id="2951"/>
    <lineage>
        <taxon>Eukaryota</taxon>
        <taxon>Sar</taxon>
        <taxon>Alveolata</taxon>
        <taxon>Dinophyceae</taxon>
        <taxon>Suessiales</taxon>
        <taxon>Symbiodiniaceae</taxon>
        <taxon>Symbiodinium</taxon>
    </lineage>
</organism>